<dbReference type="OrthoDB" id="190201at2759"/>
<evidence type="ECO:0008006" key="3">
    <source>
        <dbReference type="Google" id="ProtNLM"/>
    </source>
</evidence>
<dbReference type="SUPFAM" id="SSF53474">
    <property type="entry name" value="alpha/beta-Hydrolases"/>
    <property type="match status" value="1"/>
</dbReference>
<organism evidence="1 2">
    <name type="scientific">Dothistroma septosporum (strain NZE10 / CBS 128990)</name>
    <name type="common">Red band needle blight fungus</name>
    <name type="synonym">Mycosphaerella pini</name>
    <dbReference type="NCBI Taxonomy" id="675120"/>
    <lineage>
        <taxon>Eukaryota</taxon>
        <taxon>Fungi</taxon>
        <taxon>Dikarya</taxon>
        <taxon>Ascomycota</taxon>
        <taxon>Pezizomycotina</taxon>
        <taxon>Dothideomycetes</taxon>
        <taxon>Dothideomycetidae</taxon>
        <taxon>Mycosphaerellales</taxon>
        <taxon>Mycosphaerellaceae</taxon>
        <taxon>Dothistroma</taxon>
    </lineage>
</organism>
<reference evidence="1 2" key="2">
    <citation type="journal article" date="2012" name="PLoS Pathog.">
        <title>Diverse lifestyles and strategies of plant pathogenesis encoded in the genomes of eighteen Dothideomycetes fungi.</title>
        <authorList>
            <person name="Ohm R.A."/>
            <person name="Feau N."/>
            <person name="Henrissat B."/>
            <person name="Schoch C.L."/>
            <person name="Horwitz B.A."/>
            <person name="Barry K.W."/>
            <person name="Condon B.J."/>
            <person name="Copeland A.C."/>
            <person name="Dhillon B."/>
            <person name="Glaser F."/>
            <person name="Hesse C.N."/>
            <person name="Kosti I."/>
            <person name="LaButti K."/>
            <person name="Lindquist E.A."/>
            <person name="Lucas S."/>
            <person name="Salamov A.A."/>
            <person name="Bradshaw R.E."/>
            <person name="Ciuffetti L."/>
            <person name="Hamelin R.C."/>
            <person name="Kema G.H.J."/>
            <person name="Lawrence C."/>
            <person name="Scott J.A."/>
            <person name="Spatafora J.W."/>
            <person name="Turgeon B.G."/>
            <person name="de Wit P.J.G.M."/>
            <person name="Zhong S."/>
            <person name="Goodwin S.B."/>
            <person name="Grigoriev I.V."/>
        </authorList>
    </citation>
    <scope>NUCLEOTIDE SEQUENCE [LARGE SCALE GENOMIC DNA]</scope>
    <source>
        <strain evidence="2">NZE10 / CBS 128990</strain>
    </source>
</reference>
<protein>
    <recommendedName>
        <fullName evidence="3">AB hydrolase-1 domain-containing protein</fullName>
    </recommendedName>
</protein>
<gene>
    <name evidence="1" type="ORF">DOTSEDRAFT_165945</name>
</gene>
<dbReference type="eggNOG" id="ENOG502SI94">
    <property type="taxonomic scope" value="Eukaryota"/>
</dbReference>
<dbReference type="InterPro" id="IPR029058">
    <property type="entry name" value="AB_hydrolase_fold"/>
</dbReference>
<keyword evidence="2" id="KW-1185">Reference proteome</keyword>
<dbReference type="OMA" id="ATINMAR"/>
<proteinExistence type="predicted"/>
<accession>N1PUU7</accession>
<name>N1PUU7_DOTSN</name>
<dbReference type="Proteomes" id="UP000016933">
    <property type="component" value="Unassembled WGS sequence"/>
</dbReference>
<dbReference type="InterPro" id="IPR018247">
    <property type="entry name" value="EF_Hand_1_Ca_BS"/>
</dbReference>
<evidence type="ECO:0000313" key="1">
    <source>
        <dbReference type="EMBL" id="EME47137.1"/>
    </source>
</evidence>
<dbReference type="Gene3D" id="3.40.50.1820">
    <property type="entry name" value="alpha/beta hydrolase"/>
    <property type="match status" value="1"/>
</dbReference>
<dbReference type="HOGENOM" id="CLU_034763_0_0_1"/>
<dbReference type="EMBL" id="KB446536">
    <property type="protein sequence ID" value="EME47137.1"/>
    <property type="molecule type" value="Genomic_DNA"/>
</dbReference>
<reference evidence="2" key="1">
    <citation type="journal article" date="2012" name="PLoS Genet.">
        <title>The genomes of the fungal plant pathogens Cladosporium fulvum and Dothistroma septosporum reveal adaptation to different hosts and lifestyles but also signatures of common ancestry.</title>
        <authorList>
            <person name="de Wit P.J.G.M."/>
            <person name="van der Burgt A."/>
            <person name="Oekmen B."/>
            <person name="Stergiopoulos I."/>
            <person name="Abd-Elsalam K.A."/>
            <person name="Aerts A.L."/>
            <person name="Bahkali A.H."/>
            <person name="Beenen H.G."/>
            <person name="Chettri P."/>
            <person name="Cox M.P."/>
            <person name="Datema E."/>
            <person name="de Vries R.P."/>
            <person name="Dhillon B."/>
            <person name="Ganley A.R."/>
            <person name="Griffiths S.A."/>
            <person name="Guo Y."/>
            <person name="Hamelin R.C."/>
            <person name="Henrissat B."/>
            <person name="Kabir M.S."/>
            <person name="Jashni M.K."/>
            <person name="Kema G."/>
            <person name="Klaubauf S."/>
            <person name="Lapidus A."/>
            <person name="Levasseur A."/>
            <person name="Lindquist E."/>
            <person name="Mehrabi R."/>
            <person name="Ohm R.A."/>
            <person name="Owen T.J."/>
            <person name="Salamov A."/>
            <person name="Schwelm A."/>
            <person name="Schijlen E."/>
            <person name="Sun H."/>
            <person name="van den Burg H.A."/>
            <person name="van Ham R.C.H.J."/>
            <person name="Zhang S."/>
            <person name="Goodwin S.B."/>
            <person name="Grigoriev I.V."/>
            <person name="Collemare J."/>
            <person name="Bradshaw R.E."/>
        </authorList>
    </citation>
    <scope>NUCLEOTIDE SEQUENCE [LARGE SCALE GENOMIC DNA]</scope>
    <source>
        <strain evidence="2">NZE10 / CBS 128990</strain>
    </source>
</reference>
<dbReference type="AlphaFoldDB" id="N1PUU7"/>
<sequence length="355" mass="37445">MVPASNIPANLSNGVVLTDYLVSQGSSGLAGVLGGIGAVEQSGSFQMSARYCVPNKSVPSRADTIQYLQHAITNTKNYWNGLTYPVGFQGDKYSYIKVAADVSLRAEDNLGSGNSSHPDPIAVVQMALQAQIAHQIIQMLRDGQVQGPVAGKKFNKVIYVGHNYGSIQGNAIAATFPNDVDTFVLTGYSGRFVEGLVPLASGIALPADTVMPRFADLAPGYLAQSVEAGRVYGLYTVDGVGGFDPAIAQYDFDNEGTVALGELATLFYGVTPANSYKGSVFVVTGQQDAIVCNNAVGGADCLTPTNKVEEARGFFPAAKDYSYIIPQKTGHSANLHYSSPDSFAKIHAYLASQGF</sequence>
<dbReference type="PROSITE" id="PS00018">
    <property type="entry name" value="EF_HAND_1"/>
    <property type="match status" value="1"/>
</dbReference>
<evidence type="ECO:0000313" key="2">
    <source>
        <dbReference type="Proteomes" id="UP000016933"/>
    </source>
</evidence>